<keyword evidence="13" id="KW-1185">Reference proteome</keyword>
<gene>
    <name evidence="12" type="ORF">P73_4373</name>
</gene>
<keyword evidence="8" id="KW-0186">Copper</keyword>
<feature type="transmembrane region" description="Helical" evidence="10">
    <location>
        <begin position="228"/>
        <end position="248"/>
    </location>
</feature>
<dbReference type="GO" id="GO:0015990">
    <property type="term" value="P:electron transport coupled proton transport"/>
    <property type="evidence" value="ECO:0007669"/>
    <property type="project" value="TreeGrafter"/>
</dbReference>
<dbReference type="InterPro" id="IPR023616">
    <property type="entry name" value="Cyt_c_oxase-like_su1_dom"/>
</dbReference>
<keyword evidence="10" id="KW-1133">Transmembrane helix</keyword>
<dbReference type="AlphaFoldDB" id="A0A0B5E067"/>
<evidence type="ECO:0000256" key="10">
    <source>
        <dbReference type="SAM" id="Phobius"/>
    </source>
</evidence>
<evidence type="ECO:0000256" key="4">
    <source>
        <dbReference type="ARBA" id="ARBA00022660"/>
    </source>
</evidence>
<dbReference type="GO" id="GO:0020037">
    <property type="term" value="F:heme binding"/>
    <property type="evidence" value="ECO:0007669"/>
    <property type="project" value="InterPro"/>
</dbReference>
<evidence type="ECO:0000313" key="12">
    <source>
        <dbReference type="EMBL" id="AJE49088.1"/>
    </source>
</evidence>
<dbReference type="STRING" id="1208324.P73_4373"/>
<feature type="transmembrane region" description="Helical" evidence="10">
    <location>
        <begin position="186"/>
        <end position="208"/>
    </location>
</feature>
<feature type="transmembrane region" description="Helical" evidence="10">
    <location>
        <begin position="319"/>
        <end position="338"/>
    </location>
</feature>
<dbReference type="PROSITE" id="PS50855">
    <property type="entry name" value="COX1"/>
    <property type="match status" value="1"/>
</dbReference>
<evidence type="ECO:0000256" key="7">
    <source>
        <dbReference type="ARBA" id="ARBA00023004"/>
    </source>
</evidence>
<dbReference type="InterPro" id="IPR000883">
    <property type="entry name" value="Cyt_C_Oxase_1"/>
</dbReference>
<keyword evidence="4" id="KW-0679">Respiratory chain</keyword>
<evidence type="ECO:0000256" key="5">
    <source>
        <dbReference type="ARBA" id="ARBA00022723"/>
    </source>
</evidence>
<evidence type="ECO:0000259" key="11">
    <source>
        <dbReference type="PROSITE" id="PS50855"/>
    </source>
</evidence>
<keyword evidence="2" id="KW-0813">Transport</keyword>
<dbReference type="Pfam" id="PF00115">
    <property type="entry name" value="COX1"/>
    <property type="match status" value="1"/>
</dbReference>
<name>A0A0B5E067_9RHOB</name>
<dbReference type="GO" id="GO:0009486">
    <property type="term" value="F:cytochrome bo3 ubiquinol oxidase activity"/>
    <property type="evidence" value="ECO:0007669"/>
    <property type="project" value="TreeGrafter"/>
</dbReference>
<dbReference type="Gene3D" id="1.20.210.10">
    <property type="entry name" value="Cytochrome c oxidase-like, subunit I domain"/>
    <property type="match status" value="1"/>
</dbReference>
<feature type="transmembrane region" description="Helical" evidence="10">
    <location>
        <begin position="78"/>
        <end position="101"/>
    </location>
</feature>
<organism evidence="12 13">
    <name type="scientific">Celeribacter indicus</name>
    <dbReference type="NCBI Taxonomy" id="1208324"/>
    <lineage>
        <taxon>Bacteria</taxon>
        <taxon>Pseudomonadati</taxon>
        <taxon>Pseudomonadota</taxon>
        <taxon>Alphaproteobacteria</taxon>
        <taxon>Rhodobacterales</taxon>
        <taxon>Roseobacteraceae</taxon>
        <taxon>Celeribacter</taxon>
    </lineage>
</organism>
<evidence type="ECO:0000256" key="9">
    <source>
        <dbReference type="SAM" id="MobiDB-lite"/>
    </source>
</evidence>
<feature type="domain" description="Cytochrome oxidase subunit I profile" evidence="11">
    <location>
        <begin position="79"/>
        <end position="293"/>
    </location>
</feature>
<dbReference type="PANTHER" id="PTHR10422:SF35">
    <property type="entry name" value="CYTOCHROME BO(3) UBIQUINOL OXIDASE SUBUNIT 1"/>
    <property type="match status" value="1"/>
</dbReference>
<dbReference type="EMBL" id="CP004393">
    <property type="protein sequence ID" value="AJE49088.1"/>
    <property type="molecule type" value="Genomic_DNA"/>
</dbReference>
<proteinExistence type="inferred from homology"/>
<dbReference type="GO" id="GO:0022904">
    <property type="term" value="P:respiratory electron transport chain"/>
    <property type="evidence" value="ECO:0007669"/>
    <property type="project" value="TreeGrafter"/>
</dbReference>
<dbReference type="Proteomes" id="UP000031521">
    <property type="component" value="Chromosome"/>
</dbReference>
<evidence type="ECO:0000256" key="6">
    <source>
        <dbReference type="ARBA" id="ARBA00022982"/>
    </source>
</evidence>
<accession>A0A0B5E067</accession>
<feature type="transmembrane region" description="Helical" evidence="10">
    <location>
        <begin position="148"/>
        <end position="174"/>
    </location>
</feature>
<dbReference type="GO" id="GO:0004129">
    <property type="term" value="F:cytochrome-c oxidase activity"/>
    <property type="evidence" value="ECO:0007669"/>
    <property type="project" value="InterPro"/>
</dbReference>
<dbReference type="GO" id="GO:0009060">
    <property type="term" value="P:aerobic respiration"/>
    <property type="evidence" value="ECO:0007669"/>
    <property type="project" value="InterPro"/>
</dbReference>
<keyword evidence="6" id="KW-0249">Electron transport</keyword>
<dbReference type="GO" id="GO:0046872">
    <property type="term" value="F:metal ion binding"/>
    <property type="evidence" value="ECO:0007669"/>
    <property type="project" value="UniProtKB-KW"/>
</dbReference>
<feature type="transmembrane region" description="Helical" evidence="10">
    <location>
        <begin position="37"/>
        <end position="58"/>
    </location>
</feature>
<keyword evidence="3" id="KW-0349">Heme</keyword>
<evidence type="ECO:0000256" key="1">
    <source>
        <dbReference type="ARBA" id="ARBA00009578"/>
    </source>
</evidence>
<dbReference type="PRINTS" id="PR01165">
    <property type="entry name" value="CYCOXIDASEI"/>
</dbReference>
<keyword evidence="10" id="KW-0472">Membrane</keyword>
<keyword evidence="10" id="KW-0812">Transmembrane</keyword>
<evidence type="ECO:0000256" key="3">
    <source>
        <dbReference type="ARBA" id="ARBA00022617"/>
    </source>
</evidence>
<evidence type="ECO:0000256" key="8">
    <source>
        <dbReference type="ARBA" id="ARBA00023008"/>
    </source>
</evidence>
<dbReference type="HOGENOM" id="CLU_011899_0_1_5"/>
<dbReference type="GO" id="GO:0005886">
    <property type="term" value="C:plasma membrane"/>
    <property type="evidence" value="ECO:0007669"/>
    <property type="project" value="TreeGrafter"/>
</dbReference>
<dbReference type="InterPro" id="IPR036927">
    <property type="entry name" value="Cyt_c_oxase-like_su1_sf"/>
</dbReference>
<feature type="transmembrane region" description="Helical" evidence="10">
    <location>
        <begin position="344"/>
        <end position="361"/>
    </location>
</feature>
<evidence type="ECO:0000313" key="13">
    <source>
        <dbReference type="Proteomes" id="UP000031521"/>
    </source>
</evidence>
<dbReference type="OrthoDB" id="9803294at2"/>
<dbReference type="RefSeq" id="WP_052453514.1">
    <property type="nucleotide sequence ID" value="NZ_CP004393.1"/>
</dbReference>
<keyword evidence="7" id="KW-0408">Iron</keyword>
<dbReference type="SUPFAM" id="SSF81442">
    <property type="entry name" value="Cytochrome c oxidase subunit I-like"/>
    <property type="match status" value="1"/>
</dbReference>
<dbReference type="KEGG" id="cid:P73_4373"/>
<reference evidence="12 13" key="1">
    <citation type="journal article" date="2014" name="Int. J. Syst. Evol. Microbiol.">
        <title>Celeribacter indicus sp. nov., a polycyclic aromatic hydrocarbon-degrading bacterium from deep-sea sediment and reclassification of Huaishuia halophila as Celeribacter halophilus comb. nov.</title>
        <authorList>
            <person name="Lai Q."/>
            <person name="Cao J."/>
            <person name="Yuan J."/>
            <person name="Li F."/>
            <person name="Shao Z."/>
        </authorList>
    </citation>
    <scope>NUCLEOTIDE SEQUENCE [LARGE SCALE GENOMIC DNA]</scope>
    <source>
        <strain evidence="12">P73</strain>
    </source>
</reference>
<feature type="region of interest" description="Disordered" evidence="9">
    <location>
        <begin position="392"/>
        <end position="412"/>
    </location>
</feature>
<evidence type="ECO:0000256" key="2">
    <source>
        <dbReference type="ARBA" id="ARBA00022448"/>
    </source>
</evidence>
<comment type="similarity">
    <text evidence="1">Belongs to the heme-copper respiratory oxidase family.</text>
</comment>
<protein>
    <submittedName>
        <fullName evidence="12">Cytochrome-c oxidase</fullName>
    </submittedName>
</protein>
<feature type="transmembrane region" description="Helical" evidence="10">
    <location>
        <begin position="113"/>
        <end position="136"/>
    </location>
</feature>
<keyword evidence="5" id="KW-0479">Metal-binding</keyword>
<dbReference type="PANTHER" id="PTHR10422">
    <property type="entry name" value="CYTOCHROME C OXIDASE SUBUNIT 1"/>
    <property type="match status" value="1"/>
</dbReference>
<sequence length="412" mass="44830">MNDDARLAGDSDVKTLRDADPLSPRDSQARRLGRGRLVIGLCVASVLLTGCLPARGLLAPEGEVAARQSAHLIQTDPLNAVFGIATMLIGVPTGVKVYDWLLTMWRGRIRFTAPMLFAAGFIFSFVIGGVTGVILANPPVDFAVHNSLFLVAHFHNMLIPGLLFGMIAGMQFWFPKAFGFRLEERFGIVAFFLFFLGFHLAFLPLYILGLMGAPRRVAIWHDADFTPWLHAAGLGALFVAGGFAALIVQIRRSVARRASLAVPVGDPWDGRSLEWALPCPAPDYNFARRPQVSGQDTFWQDKAQGIAYDRAGPVAAIEMPARSAAAPLIGLAAFLTGFGLTWHIWWLAVVATSAGIMAWIGHSFRRDTMERIPVARIEANLAAWHDQISAASPVDRHGETSARNTGLAKRPT</sequence>